<organism evidence="1 2">
    <name type="scientific">Punica granatum</name>
    <name type="common">Pomegranate</name>
    <dbReference type="NCBI Taxonomy" id="22663"/>
    <lineage>
        <taxon>Eukaryota</taxon>
        <taxon>Viridiplantae</taxon>
        <taxon>Streptophyta</taxon>
        <taxon>Embryophyta</taxon>
        <taxon>Tracheophyta</taxon>
        <taxon>Spermatophyta</taxon>
        <taxon>Magnoliopsida</taxon>
        <taxon>eudicotyledons</taxon>
        <taxon>Gunneridae</taxon>
        <taxon>Pentapetalae</taxon>
        <taxon>rosids</taxon>
        <taxon>malvids</taxon>
        <taxon>Myrtales</taxon>
        <taxon>Lythraceae</taxon>
        <taxon>Punica</taxon>
    </lineage>
</organism>
<evidence type="ECO:0000313" key="2">
    <source>
        <dbReference type="Proteomes" id="UP000233551"/>
    </source>
</evidence>
<gene>
    <name evidence="1" type="ORF">CRG98_034942</name>
</gene>
<sequence length="274" mass="29992">MPKSPVDCLMMRALPSTASPRTMTSGPMFFCEVSYKGGRAEFDIYNALSDHDRCPGQKSPWTVFSDGIVGYPFPSIFISFIYTNSGAAQCRTSWARPVLAVLGRTGLLGFGLGRTGLLGLTGLSWAGEPLGRTELDWVGELLDRVPGRVWQTRLDEERLDGRKADPSCSSRFSTLAKEARALRRFLDTTKKKKGRAGGQSSGLMQVVRGKRSSSGGPVRGRPWALACWAGSSIYRGQKKPLPGGRVEIWPQSKAFTTLICGFGRRLYKWSSATP</sequence>
<dbReference type="Proteomes" id="UP000233551">
    <property type="component" value="Unassembled WGS sequence"/>
</dbReference>
<reference evidence="1 2" key="1">
    <citation type="submission" date="2017-11" db="EMBL/GenBank/DDBJ databases">
        <title>De-novo sequencing of pomegranate (Punica granatum L.) genome.</title>
        <authorList>
            <person name="Akparov Z."/>
            <person name="Amiraslanov A."/>
            <person name="Hajiyeva S."/>
            <person name="Abbasov M."/>
            <person name="Kaur K."/>
            <person name="Hamwieh A."/>
            <person name="Solovyev V."/>
            <person name="Salamov A."/>
            <person name="Braich B."/>
            <person name="Kosarev P."/>
            <person name="Mahmoud A."/>
            <person name="Hajiyev E."/>
            <person name="Babayeva S."/>
            <person name="Izzatullayeva V."/>
            <person name="Mammadov A."/>
            <person name="Mammadov A."/>
            <person name="Sharifova S."/>
            <person name="Ojaghi J."/>
            <person name="Eynullazada K."/>
            <person name="Bayramov B."/>
            <person name="Abdulazimova A."/>
            <person name="Shahmuradov I."/>
        </authorList>
    </citation>
    <scope>NUCLEOTIDE SEQUENCE [LARGE SCALE GENOMIC DNA]</scope>
    <source>
        <strain evidence="2">cv. AG2017</strain>
        <tissue evidence="1">Leaf</tissue>
    </source>
</reference>
<dbReference type="EMBL" id="PGOL01002859">
    <property type="protein sequence ID" value="PKI44587.1"/>
    <property type="molecule type" value="Genomic_DNA"/>
</dbReference>
<dbReference type="AlphaFoldDB" id="A0A2I0IKR6"/>
<comment type="caution">
    <text evidence="1">The sequence shown here is derived from an EMBL/GenBank/DDBJ whole genome shotgun (WGS) entry which is preliminary data.</text>
</comment>
<accession>A0A2I0IKR6</accession>
<proteinExistence type="predicted"/>
<name>A0A2I0IKR6_PUNGR</name>
<evidence type="ECO:0000313" key="1">
    <source>
        <dbReference type="EMBL" id="PKI44587.1"/>
    </source>
</evidence>
<protein>
    <submittedName>
        <fullName evidence="1">Uncharacterized protein</fullName>
    </submittedName>
</protein>
<keyword evidence="2" id="KW-1185">Reference proteome</keyword>